<feature type="domain" description="HotDog ACOT-type" evidence="6">
    <location>
        <begin position="282"/>
        <end position="414"/>
    </location>
</feature>
<dbReference type="OrthoDB" id="331699at2759"/>
<dbReference type="PROSITE" id="PS51770">
    <property type="entry name" value="HOTDOG_ACOT"/>
    <property type="match status" value="2"/>
</dbReference>
<keyword evidence="4" id="KW-0809">Transit peptide</keyword>
<evidence type="ECO:0000313" key="8">
    <source>
        <dbReference type="Proteomes" id="UP001152049"/>
    </source>
</evidence>
<dbReference type="Gene3D" id="3.10.129.10">
    <property type="entry name" value="Hotdog Thioesterase"/>
    <property type="match status" value="2"/>
</dbReference>
<evidence type="ECO:0000256" key="5">
    <source>
        <dbReference type="SAM" id="MobiDB-lite"/>
    </source>
</evidence>
<evidence type="ECO:0000256" key="2">
    <source>
        <dbReference type="ARBA" id="ARBA00022737"/>
    </source>
</evidence>
<dbReference type="FunFam" id="3.10.129.10:FF:000038">
    <property type="entry name" value="Acyl-CoA thioester hydrolase"/>
    <property type="match status" value="1"/>
</dbReference>
<dbReference type="EMBL" id="JAOQAZ010000008">
    <property type="protein sequence ID" value="KAJ4264438.1"/>
    <property type="molecule type" value="Genomic_DNA"/>
</dbReference>
<evidence type="ECO:0000256" key="1">
    <source>
        <dbReference type="ARBA" id="ARBA00010458"/>
    </source>
</evidence>
<feature type="compositionally biased region" description="Basic and acidic residues" evidence="5">
    <location>
        <begin position="68"/>
        <end position="89"/>
    </location>
</feature>
<dbReference type="InterPro" id="IPR033120">
    <property type="entry name" value="HOTDOG_ACOT"/>
</dbReference>
<sequence>MMSRSREARSVVASLRRSGVLRPLSPALAHSRHTSFHTTATSHTDGVFQGLADKRMPMPWIEAFTRQQEGKPAHNSDGTPKERDLTPKKMSDSYHRVVLPLKKDPWLLGTLFMDLDALSGIIVYKHTGPGVTTVTAALDRITIAHPLTEICDLEYSGQVTYASGRSSVEITCKVAKAREEGEPSKPEDVLLTCTFTMVALDPNTRKPVNIPKLEYTNAEEEEIYKAGEAKSLAKKETSKASLLQTEPNDAESALIHQIWLRQLAYHDPNNELRQPSNVIAMSNTKLSTAAIMQPQYRNRHQTMIFGGFHLKQTFELAFCCAASFAHARPTFISADPCTFRNPVPVGSVLYLTATVAYTDPPLLEEDGTEPSNPDPKNPMTRVHIRVDSKVRDVEHGVAKPTGQFNYTFSVPKDLKVLPHTYEEYMIYIDARRRVSLGDSQRKEESKSFSDKRPEASGGVNLMR</sequence>
<comment type="caution">
    <text evidence="7">The sequence shown here is derived from an EMBL/GenBank/DDBJ whole genome shotgun (WGS) entry which is preliminary data.</text>
</comment>
<keyword evidence="8" id="KW-1185">Reference proteome</keyword>
<feature type="region of interest" description="Disordered" evidence="5">
    <location>
        <begin position="436"/>
        <end position="463"/>
    </location>
</feature>
<dbReference type="CDD" id="cd03442">
    <property type="entry name" value="BFIT_BACH"/>
    <property type="match status" value="2"/>
</dbReference>
<comment type="similarity">
    <text evidence="1">Belongs to the acyl coenzyme A hydrolase family.</text>
</comment>
<feature type="region of interest" description="Disordered" evidence="5">
    <location>
        <begin position="65"/>
        <end position="89"/>
    </location>
</feature>
<protein>
    <recommendedName>
        <fullName evidence="6">HotDog ACOT-type domain-containing protein</fullName>
    </recommendedName>
</protein>
<dbReference type="GO" id="GO:0005739">
    <property type="term" value="C:mitochondrion"/>
    <property type="evidence" value="ECO:0007669"/>
    <property type="project" value="TreeGrafter"/>
</dbReference>
<keyword evidence="3" id="KW-0378">Hydrolase</keyword>
<dbReference type="GO" id="GO:0006637">
    <property type="term" value="P:acyl-CoA metabolic process"/>
    <property type="evidence" value="ECO:0007669"/>
    <property type="project" value="TreeGrafter"/>
</dbReference>
<evidence type="ECO:0000259" key="6">
    <source>
        <dbReference type="PROSITE" id="PS51770"/>
    </source>
</evidence>
<dbReference type="AlphaFoldDB" id="A0A9W8VF27"/>
<name>A0A9W8VF27_9HYPO</name>
<proteinExistence type="inferred from homology"/>
<dbReference type="PANTHER" id="PTHR12655">
    <property type="entry name" value="ACYL-COA THIOESTERASE"/>
    <property type="match status" value="1"/>
</dbReference>
<feature type="domain" description="HotDog ACOT-type" evidence="6">
    <location>
        <begin position="81"/>
        <end position="203"/>
    </location>
</feature>
<dbReference type="GO" id="GO:0047617">
    <property type="term" value="F:fatty acyl-CoA hydrolase activity"/>
    <property type="evidence" value="ECO:0007669"/>
    <property type="project" value="TreeGrafter"/>
</dbReference>
<gene>
    <name evidence="7" type="ORF">NW762_005638</name>
</gene>
<dbReference type="Proteomes" id="UP001152049">
    <property type="component" value="Unassembled WGS sequence"/>
</dbReference>
<evidence type="ECO:0000313" key="7">
    <source>
        <dbReference type="EMBL" id="KAJ4264438.1"/>
    </source>
</evidence>
<reference evidence="7" key="1">
    <citation type="submission" date="2022-09" db="EMBL/GenBank/DDBJ databases">
        <title>Fusarium specimens isolated from Avocado Roots.</title>
        <authorList>
            <person name="Stajich J."/>
            <person name="Roper C."/>
            <person name="Heimlech-Rivalta G."/>
        </authorList>
    </citation>
    <scope>NUCLEOTIDE SEQUENCE</scope>
    <source>
        <strain evidence="7">CF00136</strain>
    </source>
</reference>
<dbReference type="SUPFAM" id="SSF54637">
    <property type="entry name" value="Thioesterase/thiol ester dehydrase-isomerase"/>
    <property type="match status" value="2"/>
</dbReference>
<keyword evidence="2" id="KW-0677">Repeat</keyword>
<evidence type="ECO:0000256" key="4">
    <source>
        <dbReference type="ARBA" id="ARBA00022946"/>
    </source>
</evidence>
<feature type="compositionally biased region" description="Basic and acidic residues" evidence="5">
    <location>
        <begin position="439"/>
        <end position="454"/>
    </location>
</feature>
<dbReference type="PANTHER" id="PTHR12655:SF0">
    <property type="entry name" value="ACYL-COENZYME A THIOESTERASE 9, MITOCHONDRIAL"/>
    <property type="match status" value="1"/>
</dbReference>
<evidence type="ECO:0000256" key="3">
    <source>
        <dbReference type="ARBA" id="ARBA00022801"/>
    </source>
</evidence>
<organism evidence="7 8">
    <name type="scientific">Fusarium torreyae</name>
    <dbReference type="NCBI Taxonomy" id="1237075"/>
    <lineage>
        <taxon>Eukaryota</taxon>
        <taxon>Fungi</taxon>
        <taxon>Dikarya</taxon>
        <taxon>Ascomycota</taxon>
        <taxon>Pezizomycotina</taxon>
        <taxon>Sordariomycetes</taxon>
        <taxon>Hypocreomycetidae</taxon>
        <taxon>Hypocreales</taxon>
        <taxon>Nectriaceae</taxon>
        <taxon>Fusarium</taxon>
    </lineage>
</organism>
<dbReference type="InterPro" id="IPR029069">
    <property type="entry name" value="HotDog_dom_sf"/>
</dbReference>
<accession>A0A9W8VF27</accession>